<proteinExistence type="predicted"/>
<keyword evidence="3" id="KW-1185">Reference proteome</keyword>
<accession>A0ABN9PYJ9</accession>
<feature type="compositionally biased region" description="Low complexity" evidence="1">
    <location>
        <begin position="308"/>
        <end position="331"/>
    </location>
</feature>
<name>A0ABN9PYJ9_9DINO</name>
<reference evidence="2" key="1">
    <citation type="submission" date="2023-10" db="EMBL/GenBank/DDBJ databases">
        <authorList>
            <person name="Chen Y."/>
            <person name="Shah S."/>
            <person name="Dougan E. K."/>
            <person name="Thang M."/>
            <person name="Chan C."/>
        </authorList>
    </citation>
    <scope>NUCLEOTIDE SEQUENCE [LARGE SCALE GENOMIC DNA]</scope>
</reference>
<dbReference type="Proteomes" id="UP001189429">
    <property type="component" value="Unassembled WGS sequence"/>
</dbReference>
<sequence>MGWSRALAVCQRALASAADRAELASASRVVGRQSCPGAAGGAHLERVDNFASLSLDRDTTERMKGDTVAELRESGLPVHEGESAAPHAQLLGWVIDGERGSVSPTPRRARRLIFAARALLAMPKVSAQQAGEAPRQRWPGARRELPWATGIAPLAAADLRADWLGRVSRADASEWGRGVRGRDFDRCAVQKLGGVHGRRRFRDPSARAPREEVLVPLELYESLIDVEPLPKSNVLASSSASAGPADLAGPSAQQRPTGFEPLEWAALAVAGGISAVLRWMPSEANPADLPSRRALRIGAQPQWGAVASLAAAQGSGHASGGSPEPGCEAAGAAGGGPPGEGWNPERGAYMLAELKVMLPQFSRGGLGLPQALQAPRGWRRRVPARARPPLPLEIVALIAARLIDIGQLRAAIYVLATSASYLRPSTRRSTGSCQRPFA</sequence>
<comment type="caution">
    <text evidence="2">The sequence shown here is derived from an EMBL/GenBank/DDBJ whole genome shotgun (WGS) entry which is preliminary data.</text>
</comment>
<protein>
    <submittedName>
        <fullName evidence="2">Uncharacterized protein</fullName>
    </submittedName>
</protein>
<dbReference type="EMBL" id="CAUYUJ010001670">
    <property type="protein sequence ID" value="CAK0797077.1"/>
    <property type="molecule type" value="Genomic_DNA"/>
</dbReference>
<feature type="region of interest" description="Disordered" evidence="1">
    <location>
        <begin position="236"/>
        <end position="256"/>
    </location>
</feature>
<evidence type="ECO:0000313" key="3">
    <source>
        <dbReference type="Proteomes" id="UP001189429"/>
    </source>
</evidence>
<organism evidence="2 3">
    <name type="scientific">Prorocentrum cordatum</name>
    <dbReference type="NCBI Taxonomy" id="2364126"/>
    <lineage>
        <taxon>Eukaryota</taxon>
        <taxon>Sar</taxon>
        <taxon>Alveolata</taxon>
        <taxon>Dinophyceae</taxon>
        <taxon>Prorocentrales</taxon>
        <taxon>Prorocentraceae</taxon>
        <taxon>Prorocentrum</taxon>
    </lineage>
</organism>
<gene>
    <name evidence="2" type="ORF">PCOR1329_LOCUS6260</name>
</gene>
<feature type="region of interest" description="Disordered" evidence="1">
    <location>
        <begin position="308"/>
        <end position="341"/>
    </location>
</feature>
<evidence type="ECO:0000256" key="1">
    <source>
        <dbReference type="SAM" id="MobiDB-lite"/>
    </source>
</evidence>
<evidence type="ECO:0000313" key="2">
    <source>
        <dbReference type="EMBL" id="CAK0797077.1"/>
    </source>
</evidence>